<protein>
    <submittedName>
        <fullName evidence="2">Phage tail protein</fullName>
    </submittedName>
</protein>
<name>A0A4Z0PEZ2_9BACT</name>
<dbReference type="RefSeq" id="WP_135499572.1">
    <property type="nucleotide sequence ID" value="NZ_SRLD01000062.1"/>
</dbReference>
<dbReference type="Pfam" id="PF07484">
    <property type="entry name" value="Collar"/>
    <property type="match status" value="1"/>
</dbReference>
<proteinExistence type="predicted"/>
<dbReference type="OrthoDB" id="9810174at2"/>
<dbReference type="InterPro" id="IPR037053">
    <property type="entry name" value="Phage_tail_collar_dom_sf"/>
</dbReference>
<accession>A0A4Z0PEZ2</accession>
<dbReference type="AlphaFoldDB" id="A0A4Z0PEZ2"/>
<dbReference type="EMBL" id="SRLD01000062">
    <property type="protein sequence ID" value="TGE12812.1"/>
    <property type="molecule type" value="Genomic_DNA"/>
</dbReference>
<dbReference type="SUPFAM" id="SSF88874">
    <property type="entry name" value="Receptor-binding domain of short tail fibre protein gp12"/>
    <property type="match status" value="1"/>
</dbReference>
<sequence length="182" mass="18628">MDEYIGIIKLFAGSFAPKNWAFCNGQLLPIAQNQALFSILGTMYGGNGTTTFALPNLNGRVAVGTGQLAGGSNYDQGQVGGMESVTLTSAQMPAHTHQLVANTGPGNTTAPAGALLSVPAAAVASSGDEVTVTAYASAATTLAPMNPSSLTPTGESLPHENRPPYLALPYIICLYGAFPPRD</sequence>
<dbReference type="Gene3D" id="3.90.1340.10">
    <property type="entry name" value="Phage tail collar domain"/>
    <property type="match status" value="1"/>
</dbReference>
<comment type="caution">
    <text evidence="2">The sequence shown here is derived from an EMBL/GenBank/DDBJ whole genome shotgun (WGS) entry which is preliminary data.</text>
</comment>
<evidence type="ECO:0000313" key="3">
    <source>
        <dbReference type="Proteomes" id="UP000297739"/>
    </source>
</evidence>
<dbReference type="Proteomes" id="UP000297739">
    <property type="component" value="Unassembled WGS sequence"/>
</dbReference>
<keyword evidence="3" id="KW-1185">Reference proteome</keyword>
<evidence type="ECO:0000259" key="1">
    <source>
        <dbReference type="Pfam" id="PF07484"/>
    </source>
</evidence>
<feature type="domain" description="Phage tail collar" evidence="1">
    <location>
        <begin position="6"/>
        <end position="61"/>
    </location>
</feature>
<reference evidence="2 3" key="1">
    <citation type="submission" date="2019-04" db="EMBL/GenBank/DDBJ databases">
        <authorList>
            <person name="Feng G."/>
            <person name="Zhang J."/>
            <person name="Zhu H."/>
        </authorList>
    </citation>
    <scope>NUCLEOTIDE SEQUENCE [LARGE SCALE GENOMIC DNA]</scope>
    <source>
        <strain evidence="2 3">JCM 17223</strain>
    </source>
</reference>
<dbReference type="InterPro" id="IPR011083">
    <property type="entry name" value="Phage_tail_collar_dom"/>
</dbReference>
<gene>
    <name evidence="2" type="ORF">E5J99_19935</name>
</gene>
<evidence type="ECO:0000313" key="2">
    <source>
        <dbReference type="EMBL" id="TGE12812.1"/>
    </source>
</evidence>
<organism evidence="2 3">
    <name type="scientific">Hymenobacter elongatus</name>
    <dbReference type="NCBI Taxonomy" id="877208"/>
    <lineage>
        <taxon>Bacteria</taxon>
        <taxon>Pseudomonadati</taxon>
        <taxon>Bacteroidota</taxon>
        <taxon>Cytophagia</taxon>
        <taxon>Cytophagales</taxon>
        <taxon>Hymenobacteraceae</taxon>
        <taxon>Hymenobacter</taxon>
    </lineage>
</organism>